<dbReference type="GO" id="GO:0071207">
    <property type="term" value="F:histone pre-mRNA stem-loop binding"/>
    <property type="evidence" value="ECO:0007669"/>
    <property type="project" value="TreeGrafter"/>
</dbReference>
<evidence type="ECO:0000313" key="5">
    <source>
        <dbReference type="EMBL" id="CCC46834.1"/>
    </source>
</evidence>
<dbReference type="GO" id="GO:0071204">
    <property type="term" value="C:histone pre-mRNA 3'end processing complex"/>
    <property type="evidence" value="ECO:0007669"/>
    <property type="project" value="TreeGrafter"/>
</dbReference>
<protein>
    <recommendedName>
        <fullName evidence="4">Histone RNA hairpin-binding protein RNA-binding domain-containing protein</fullName>
    </recommendedName>
</protein>
<comment type="similarity">
    <text evidence="1">Belongs to the SLBP family.</text>
</comment>
<dbReference type="VEuPathDB" id="TriTrypDB:TvY486_0300280"/>
<gene>
    <name evidence="5" type="ORF">TVY486_0300280</name>
</gene>
<dbReference type="Pfam" id="PF15247">
    <property type="entry name" value="SLBP_RNA_bind"/>
    <property type="match status" value="1"/>
</dbReference>
<keyword evidence="2" id="KW-0694">RNA-binding</keyword>
<sequence length="428" mass="48585">MQTPLRPTKYNERHGSNRETNRYPSKSNDGRSANKLCAPSPDDERRLSQREKQISFGYATEGYRNMMRLIKHDPLLMSGGIIPLSPPDITDGSKRSWDISLRKWRRALHMFDCVFIDGEDDSVKTLENVVEQQRVQWVSSYYENKPKESRRILSSEQVRRARESSLVPNKLHVEECLLVILRDQSCFEPISSSVRESASSLLKCKEISPADAGLKVFVAPSPQNQVRLSAHSSPATYSHETPKRLNFGGTPTTENVCVNNCKLSTYEARCQSRPSEDSTAWLSPSFQPEERRQCSPNLLFRQSNAEPVFDMQQTPLNWNTVFMPPGYMASPSYGSRASRSVERMATPSTAPRRVTFLKGDKKTRRSDADTLMRNLFPNNLSPNNDDPSGNVVYSCTPMEGVCVREQKEREKEAKQIASNCAQQINFTE</sequence>
<organism evidence="5">
    <name type="scientific">Trypanosoma vivax (strain Y486)</name>
    <dbReference type="NCBI Taxonomy" id="1055687"/>
    <lineage>
        <taxon>Eukaryota</taxon>
        <taxon>Discoba</taxon>
        <taxon>Euglenozoa</taxon>
        <taxon>Kinetoplastea</taxon>
        <taxon>Metakinetoplastina</taxon>
        <taxon>Trypanosomatida</taxon>
        <taxon>Trypanosomatidae</taxon>
        <taxon>Trypanosoma</taxon>
        <taxon>Duttonella</taxon>
    </lineage>
</organism>
<dbReference type="GO" id="GO:0005737">
    <property type="term" value="C:cytoplasm"/>
    <property type="evidence" value="ECO:0007669"/>
    <property type="project" value="TreeGrafter"/>
</dbReference>
<reference evidence="5" key="1">
    <citation type="journal article" date="2012" name="Proc. Natl. Acad. Sci. U.S.A.">
        <title>Antigenic diversity is generated by distinct evolutionary mechanisms in African trypanosome species.</title>
        <authorList>
            <person name="Jackson A.P."/>
            <person name="Berry A."/>
            <person name="Aslett M."/>
            <person name="Allison H.C."/>
            <person name="Burton P."/>
            <person name="Vavrova-Anderson J."/>
            <person name="Brown R."/>
            <person name="Browne H."/>
            <person name="Corton N."/>
            <person name="Hauser H."/>
            <person name="Gamble J."/>
            <person name="Gilderthorp R."/>
            <person name="Marcello L."/>
            <person name="McQuillan J."/>
            <person name="Otto T.D."/>
            <person name="Quail M.A."/>
            <person name="Sanders M.J."/>
            <person name="van Tonder A."/>
            <person name="Ginger M.L."/>
            <person name="Field M.C."/>
            <person name="Barry J.D."/>
            <person name="Hertz-Fowler C."/>
            <person name="Berriman M."/>
        </authorList>
    </citation>
    <scope>NUCLEOTIDE SEQUENCE</scope>
    <source>
        <strain evidence="5">Y486</strain>
    </source>
</reference>
<dbReference type="PANTHER" id="PTHR17408:SF12">
    <property type="entry name" value="HISTONE RNA HAIRPIN-BINDING PROTEIN RNA-BINDING DOMAIN-CONTAINING PROTEIN"/>
    <property type="match status" value="1"/>
</dbReference>
<evidence type="ECO:0000256" key="2">
    <source>
        <dbReference type="ARBA" id="ARBA00022884"/>
    </source>
</evidence>
<dbReference type="GO" id="GO:0003729">
    <property type="term" value="F:mRNA binding"/>
    <property type="evidence" value="ECO:0007669"/>
    <property type="project" value="InterPro"/>
</dbReference>
<dbReference type="EMBL" id="HE573019">
    <property type="protein sequence ID" value="CCC46834.1"/>
    <property type="molecule type" value="Genomic_DNA"/>
</dbReference>
<dbReference type="Gene3D" id="1.10.8.1120">
    <property type="entry name" value="Histone RNA hairpin-binding protein RNA-binding domain"/>
    <property type="match status" value="1"/>
</dbReference>
<accession>G0TSA8</accession>
<dbReference type="InterPro" id="IPR029344">
    <property type="entry name" value="SLBP_RNA_bind"/>
</dbReference>
<dbReference type="PANTHER" id="PTHR17408">
    <property type="entry name" value="HISTONE RNA HAIRPIN-BINDING PROTEIN"/>
    <property type="match status" value="1"/>
</dbReference>
<feature type="region of interest" description="Disordered" evidence="3">
    <location>
        <begin position="1"/>
        <end position="47"/>
    </location>
</feature>
<proteinExistence type="inferred from homology"/>
<evidence type="ECO:0000256" key="1">
    <source>
        <dbReference type="ARBA" id="ARBA00006151"/>
    </source>
</evidence>
<name>G0TSA8_TRYVY</name>
<dbReference type="GO" id="GO:0051028">
    <property type="term" value="P:mRNA transport"/>
    <property type="evidence" value="ECO:0007669"/>
    <property type="project" value="TreeGrafter"/>
</dbReference>
<dbReference type="GO" id="GO:0006398">
    <property type="term" value="P:mRNA 3'-end processing by stem-loop binding and cleavage"/>
    <property type="evidence" value="ECO:0007669"/>
    <property type="project" value="TreeGrafter"/>
</dbReference>
<feature type="compositionally biased region" description="Basic and acidic residues" evidence="3">
    <location>
        <begin position="9"/>
        <end position="21"/>
    </location>
</feature>
<dbReference type="OMA" id="MFDCVFI"/>
<feature type="domain" description="Histone RNA hairpin-binding protein RNA-binding" evidence="4">
    <location>
        <begin position="43"/>
        <end position="112"/>
    </location>
</feature>
<feature type="compositionally biased region" description="Polar residues" evidence="3">
    <location>
        <begin position="22"/>
        <end position="31"/>
    </location>
</feature>
<dbReference type="InterPro" id="IPR026502">
    <property type="entry name" value="SLBP1/SLBP2"/>
</dbReference>
<evidence type="ECO:0000259" key="4">
    <source>
        <dbReference type="Pfam" id="PF15247"/>
    </source>
</evidence>
<dbReference type="InterPro" id="IPR038294">
    <property type="entry name" value="SLBP_RNA_bind_sf"/>
</dbReference>
<evidence type="ECO:0000256" key="3">
    <source>
        <dbReference type="SAM" id="MobiDB-lite"/>
    </source>
</evidence>
<dbReference type="AlphaFoldDB" id="G0TSA8"/>